<reference evidence="11 12" key="1">
    <citation type="submission" date="2020-08" db="EMBL/GenBank/DDBJ databases">
        <title>Sequencing the genomes of 1000 actinobacteria strains.</title>
        <authorList>
            <person name="Klenk H.-P."/>
        </authorList>
    </citation>
    <scope>NUCLEOTIDE SEQUENCE [LARGE SCALE GENOMIC DNA]</scope>
    <source>
        <strain evidence="11 12">DSM 17945</strain>
    </source>
</reference>
<evidence type="ECO:0000256" key="9">
    <source>
        <dbReference type="SAM" id="Coils"/>
    </source>
</evidence>
<feature type="coiled-coil region" evidence="9">
    <location>
        <begin position="147"/>
        <end position="189"/>
    </location>
</feature>
<keyword evidence="6 9" id="KW-0175">Coiled coil</keyword>
<keyword evidence="7" id="KW-0131">Cell cycle</keyword>
<dbReference type="GO" id="GO:0051301">
    <property type="term" value="P:cell division"/>
    <property type="evidence" value="ECO:0007669"/>
    <property type="project" value="UniProtKB-KW"/>
</dbReference>
<evidence type="ECO:0000313" key="11">
    <source>
        <dbReference type="EMBL" id="MBB5847946.1"/>
    </source>
</evidence>
<keyword evidence="4" id="KW-0963">Cytoplasm</keyword>
<dbReference type="GO" id="GO:0005737">
    <property type="term" value="C:cytoplasm"/>
    <property type="evidence" value="ECO:0007669"/>
    <property type="project" value="UniProtKB-SubCell"/>
</dbReference>
<evidence type="ECO:0000256" key="7">
    <source>
        <dbReference type="ARBA" id="ARBA00023306"/>
    </source>
</evidence>
<dbReference type="Pfam" id="PF05103">
    <property type="entry name" value="DivIVA"/>
    <property type="match status" value="1"/>
</dbReference>
<sequence>MALSWEDVVNKQFQPTKFREGYDQGEVDDFLDEIVGELKRLQGLNEQLTAENEALRAGGAVPAVEAAPDADAAVDAPVADADAAAVVDAGQSPAPAALADAEPGLEVEPTPSSADPASASAAGVLAMAQRVHDEHVAAGEQRRDELISEAEARAEALVAEAEETRTRTLEELAADKAGLEAEVEQLRGFETDYRSRLTAYIEGQLREIRSQERVEPAQRPA</sequence>
<dbReference type="InterPro" id="IPR007793">
    <property type="entry name" value="DivIVA_fam"/>
</dbReference>
<dbReference type="AlphaFoldDB" id="A0A7W9JI57"/>
<evidence type="ECO:0000256" key="1">
    <source>
        <dbReference type="ARBA" id="ARBA00004496"/>
    </source>
</evidence>
<gene>
    <name evidence="11" type="ORF">HDA33_000510</name>
</gene>
<comment type="caution">
    <text evidence="11">The sequence shown here is derived from an EMBL/GenBank/DDBJ whole genome shotgun (WGS) entry which is preliminary data.</text>
</comment>
<name>A0A7W9JI57_9MICC</name>
<evidence type="ECO:0000256" key="10">
    <source>
        <dbReference type="SAM" id="MobiDB-lite"/>
    </source>
</evidence>
<evidence type="ECO:0000256" key="4">
    <source>
        <dbReference type="ARBA" id="ARBA00022490"/>
    </source>
</evidence>
<keyword evidence="12" id="KW-1185">Reference proteome</keyword>
<evidence type="ECO:0000256" key="5">
    <source>
        <dbReference type="ARBA" id="ARBA00022618"/>
    </source>
</evidence>
<feature type="region of interest" description="Disordered" evidence="10">
    <location>
        <begin position="94"/>
        <end position="117"/>
    </location>
</feature>
<evidence type="ECO:0000313" key="12">
    <source>
        <dbReference type="Proteomes" id="UP000567246"/>
    </source>
</evidence>
<evidence type="ECO:0000256" key="8">
    <source>
        <dbReference type="ARBA" id="ARBA00031737"/>
    </source>
</evidence>
<protein>
    <recommendedName>
        <fullName evidence="3">Cell wall synthesis protein Wag31</fullName>
    </recommendedName>
    <alternativeName>
        <fullName evidence="8">Antigen 84</fullName>
    </alternativeName>
</protein>
<accession>A0A7W9JI57</accession>
<dbReference type="Proteomes" id="UP000567246">
    <property type="component" value="Unassembled WGS sequence"/>
</dbReference>
<evidence type="ECO:0000256" key="2">
    <source>
        <dbReference type="ARBA" id="ARBA00009008"/>
    </source>
</evidence>
<dbReference type="PANTHER" id="PTHR35794">
    <property type="entry name" value="CELL DIVISION PROTEIN DIVIVA"/>
    <property type="match status" value="1"/>
</dbReference>
<proteinExistence type="inferred from homology"/>
<comment type="subcellular location">
    <subcellularLocation>
        <location evidence="1">Cytoplasm</location>
    </subcellularLocation>
</comment>
<dbReference type="PANTHER" id="PTHR35794:SF2">
    <property type="entry name" value="CELL DIVISION PROTEIN DIVIVA"/>
    <property type="match status" value="1"/>
</dbReference>
<keyword evidence="5" id="KW-0132">Cell division</keyword>
<feature type="coiled-coil region" evidence="9">
    <location>
        <begin position="31"/>
        <end position="58"/>
    </location>
</feature>
<evidence type="ECO:0000256" key="3">
    <source>
        <dbReference type="ARBA" id="ARBA00018787"/>
    </source>
</evidence>
<dbReference type="InterPro" id="IPR019933">
    <property type="entry name" value="DivIVA_domain"/>
</dbReference>
<evidence type="ECO:0000256" key="6">
    <source>
        <dbReference type="ARBA" id="ARBA00023054"/>
    </source>
</evidence>
<organism evidence="11 12">
    <name type="scientific">Micrococcus endophyticus</name>
    <dbReference type="NCBI Taxonomy" id="455343"/>
    <lineage>
        <taxon>Bacteria</taxon>
        <taxon>Bacillati</taxon>
        <taxon>Actinomycetota</taxon>
        <taxon>Actinomycetes</taxon>
        <taxon>Micrococcales</taxon>
        <taxon>Micrococcaceae</taxon>
        <taxon>Micrococcus</taxon>
    </lineage>
</organism>
<dbReference type="Gene3D" id="6.10.250.660">
    <property type="match status" value="1"/>
</dbReference>
<dbReference type="RefSeq" id="WP_184170585.1">
    <property type="nucleotide sequence ID" value="NZ_BAABAG010000005.1"/>
</dbReference>
<comment type="similarity">
    <text evidence="2">Belongs to the DivIVA family.</text>
</comment>
<dbReference type="EMBL" id="JACHMW010000001">
    <property type="protein sequence ID" value="MBB5847946.1"/>
    <property type="molecule type" value="Genomic_DNA"/>
</dbReference>
<dbReference type="NCBIfam" id="TIGR03544">
    <property type="entry name" value="DivI1A_domain"/>
    <property type="match status" value="1"/>
</dbReference>